<gene>
    <name evidence="2" type="ORF">AAFF_G00046790</name>
</gene>
<proteinExistence type="predicted"/>
<comment type="caution">
    <text evidence="2">The sequence shown here is derived from an EMBL/GenBank/DDBJ whole genome shotgun (WGS) entry which is preliminary data.</text>
</comment>
<evidence type="ECO:0000313" key="2">
    <source>
        <dbReference type="EMBL" id="KAJ8394468.1"/>
    </source>
</evidence>
<protein>
    <submittedName>
        <fullName evidence="2">Uncharacterized protein</fullName>
    </submittedName>
</protein>
<dbReference type="Proteomes" id="UP001221898">
    <property type="component" value="Unassembled WGS sequence"/>
</dbReference>
<organism evidence="2 3">
    <name type="scientific">Aldrovandia affinis</name>
    <dbReference type="NCBI Taxonomy" id="143900"/>
    <lineage>
        <taxon>Eukaryota</taxon>
        <taxon>Metazoa</taxon>
        <taxon>Chordata</taxon>
        <taxon>Craniata</taxon>
        <taxon>Vertebrata</taxon>
        <taxon>Euteleostomi</taxon>
        <taxon>Actinopterygii</taxon>
        <taxon>Neopterygii</taxon>
        <taxon>Teleostei</taxon>
        <taxon>Notacanthiformes</taxon>
        <taxon>Halosauridae</taxon>
        <taxon>Aldrovandia</taxon>
    </lineage>
</organism>
<feature type="compositionally biased region" description="Low complexity" evidence="1">
    <location>
        <begin position="43"/>
        <end position="52"/>
    </location>
</feature>
<dbReference type="EMBL" id="JAINUG010000126">
    <property type="protein sequence ID" value="KAJ8394468.1"/>
    <property type="molecule type" value="Genomic_DNA"/>
</dbReference>
<feature type="region of interest" description="Disordered" evidence="1">
    <location>
        <begin position="43"/>
        <end position="68"/>
    </location>
</feature>
<reference evidence="2" key="1">
    <citation type="journal article" date="2023" name="Science">
        <title>Genome structures resolve the early diversification of teleost fishes.</title>
        <authorList>
            <person name="Parey E."/>
            <person name="Louis A."/>
            <person name="Montfort J."/>
            <person name="Bouchez O."/>
            <person name="Roques C."/>
            <person name="Iampietro C."/>
            <person name="Lluch J."/>
            <person name="Castinel A."/>
            <person name="Donnadieu C."/>
            <person name="Desvignes T."/>
            <person name="Floi Bucao C."/>
            <person name="Jouanno E."/>
            <person name="Wen M."/>
            <person name="Mejri S."/>
            <person name="Dirks R."/>
            <person name="Jansen H."/>
            <person name="Henkel C."/>
            <person name="Chen W.J."/>
            <person name="Zahm M."/>
            <person name="Cabau C."/>
            <person name="Klopp C."/>
            <person name="Thompson A.W."/>
            <person name="Robinson-Rechavi M."/>
            <person name="Braasch I."/>
            <person name="Lecointre G."/>
            <person name="Bobe J."/>
            <person name="Postlethwait J.H."/>
            <person name="Berthelot C."/>
            <person name="Roest Crollius H."/>
            <person name="Guiguen Y."/>
        </authorList>
    </citation>
    <scope>NUCLEOTIDE SEQUENCE</scope>
    <source>
        <strain evidence="2">NC1722</strain>
    </source>
</reference>
<evidence type="ECO:0000256" key="1">
    <source>
        <dbReference type="SAM" id="MobiDB-lite"/>
    </source>
</evidence>
<name>A0AAD7WF35_9TELE</name>
<evidence type="ECO:0000313" key="3">
    <source>
        <dbReference type="Proteomes" id="UP001221898"/>
    </source>
</evidence>
<sequence length="156" mass="17398">MGRQAKLRQAEPSRAPVTQGVMTWDQLAVSLEQLVQDWRWAPAAPRPASKPRLPARRSLSDASTSDGRFGRLAAHSERLHMLPFILASGGSTGFLPGRRPRLSDRRVWQNPPPCLYSPHAMAVTRCCGSADLHTREQQTPNRLSLERPFLRLSVSP</sequence>
<accession>A0AAD7WF35</accession>
<keyword evidence="3" id="KW-1185">Reference proteome</keyword>
<dbReference type="AlphaFoldDB" id="A0AAD7WF35"/>